<dbReference type="InterPro" id="IPR009057">
    <property type="entry name" value="Homeodomain-like_sf"/>
</dbReference>
<reference evidence="4 5" key="1">
    <citation type="submission" date="2018-02" db="EMBL/GenBank/DDBJ databases">
        <title>Draft genome of wild Prunus yedoensis var. nudiflora.</title>
        <authorList>
            <person name="Baek S."/>
            <person name="Kim J.-H."/>
            <person name="Choi K."/>
            <person name="Kim G.-B."/>
            <person name="Cho A."/>
            <person name="Jang H."/>
            <person name="Shin C.-H."/>
            <person name="Yu H.-J."/>
            <person name="Mun J.-H."/>
        </authorList>
    </citation>
    <scope>NUCLEOTIDE SEQUENCE [LARGE SCALE GENOMIC DNA]</scope>
    <source>
        <strain evidence="5">cv. Jeju island</strain>
        <tissue evidence="4">Leaf</tissue>
    </source>
</reference>
<feature type="transmembrane region" description="Helical" evidence="2">
    <location>
        <begin position="63"/>
        <end position="82"/>
    </location>
</feature>
<dbReference type="STRING" id="2094558.A0A314Y170"/>
<feature type="domain" description="Myb-like" evidence="3">
    <location>
        <begin position="264"/>
        <end position="306"/>
    </location>
</feature>
<evidence type="ECO:0000259" key="3">
    <source>
        <dbReference type="PROSITE" id="PS50090"/>
    </source>
</evidence>
<gene>
    <name evidence="4" type="ORF">Pyn_01980</name>
</gene>
<dbReference type="PANTHER" id="PTHR43999:SF3">
    <property type="entry name" value="TRANSCRIPTION FACTOR MAMYB"/>
    <property type="match status" value="1"/>
</dbReference>
<feature type="transmembrane region" description="Helical" evidence="2">
    <location>
        <begin position="37"/>
        <end position="56"/>
    </location>
</feature>
<dbReference type="Proteomes" id="UP000250321">
    <property type="component" value="Unassembled WGS sequence"/>
</dbReference>
<dbReference type="GO" id="GO:0051083">
    <property type="term" value="P:'de novo' cotranslational protein folding"/>
    <property type="evidence" value="ECO:0007669"/>
    <property type="project" value="InterPro"/>
</dbReference>
<accession>A0A314Y170</accession>
<evidence type="ECO:0000256" key="2">
    <source>
        <dbReference type="SAM" id="Phobius"/>
    </source>
</evidence>
<dbReference type="GO" id="GO:0005829">
    <property type="term" value="C:cytosol"/>
    <property type="evidence" value="ECO:0007669"/>
    <property type="project" value="TreeGrafter"/>
</dbReference>
<evidence type="ECO:0000313" key="5">
    <source>
        <dbReference type="Proteomes" id="UP000250321"/>
    </source>
</evidence>
<sequence length="323" mass="36116">MEFLDEDARPRFLFQSKAVGSSATDPEPHYKNLNKPFIAFTILLSILLLGLSFFFLQSEPYQSLLIWVALSILVGPFAPASVTGGDIRVGHGQILYLPEITTQVEEESKKRVSQKRSKPRRFDELGTDSTPVAEIGNGPVREEKKREVSEGNGNGSMVFDEETEWVEEDVEFLKKLLLKHPVGKLRRWEVISESFRGKHKVESVIKKAKELGEKKVTNSDSYAEFLKKRKPNDKKIESESQDLGDELVVENGEVKKESNGGGVSWASTEDIALLNALKAFPKDVSMRWEKIAAAVPGKSKAACMKRVAELKKGFRSSKASTEE</sequence>
<protein>
    <submittedName>
        <fullName evidence="4">DnaJ homolog subfamily C member 2</fullName>
    </submittedName>
</protein>
<dbReference type="OrthoDB" id="10250354at2759"/>
<feature type="region of interest" description="Disordered" evidence="1">
    <location>
        <begin position="107"/>
        <end position="156"/>
    </location>
</feature>
<dbReference type="PROSITE" id="PS50090">
    <property type="entry name" value="MYB_LIKE"/>
    <property type="match status" value="1"/>
</dbReference>
<keyword evidence="5" id="KW-1185">Reference proteome</keyword>
<feature type="compositionally biased region" description="Basic and acidic residues" evidence="1">
    <location>
        <begin position="140"/>
        <end position="149"/>
    </location>
</feature>
<keyword evidence="2" id="KW-1133">Transmembrane helix</keyword>
<dbReference type="GO" id="GO:0030544">
    <property type="term" value="F:Hsp70 protein binding"/>
    <property type="evidence" value="ECO:0007669"/>
    <property type="project" value="InterPro"/>
</dbReference>
<dbReference type="CDD" id="cd00167">
    <property type="entry name" value="SANT"/>
    <property type="match status" value="2"/>
</dbReference>
<proteinExistence type="predicted"/>
<keyword evidence="2" id="KW-0472">Membrane</keyword>
<organism evidence="4 5">
    <name type="scientific">Prunus yedoensis var. nudiflora</name>
    <dbReference type="NCBI Taxonomy" id="2094558"/>
    <lineage>
        <taxon>Eukaryota</taxon>
        <taxon>Viridiplantae</taxon>
        <taxon>Streptophyta</taxon>
        <taxon>Embryophyta</taxon>
        <taxon>Tracheophyta</taxon>
        <taxon>Spermatophyta</taxon>
        <taxon>Magnoliopsida</taxon>
        <taxon>eudicotyledons</taxon>
        <taxon>Gunneridae</taxon>
        <taxon>Pentapetalae</taxon>
        <taxon>rosids</taxon>
        <taxon>fabids</taxon>
        <taxon>Rosales</taxon>
        <taxon>Rosaceae</taxon>
        <taxon>Amygdaloideae</taxon>
        <taxon>Amygdaleae</taxon>
        <taxon>Prunus</taxon>
    </lineage>
</organism>
<dbReference type="SMART" id="SM00717">
    <property type="entry name" value="SANT"/>
    <property type="match status" value="2"/>
</dbReference>
<dbReference type="InterPro" id="IPR044634">
    <property type="entry name" value="Zuotin/DnaJC2"/>
</dbReference>
<dbReference type="FunFam" id="1.10.10.60:FF:000416">
    <property type="entry name" value="Myb family transcription factor"/>
    <property type="match status" value="1"/>
</dbReference>
<keyword evidence="2" id="KW-0812">Transmembrane</keyword>
<dbReference type="GO" id="GO:0006450">
    <property type="term" value="P:regulation of translational fidelity"/>
    <property type="evidence" value="ECO:0007669"/>
    <property type="project" value="InterPro"/>
</dbReference>
<dbReference type="GO" id="GO:0043022">
    <property type="term" value="F:ribosome binding"/>
    <property type="evidence" value="ECO:0007669"/>
    <property type="project" value="InterPro"/>
</dbReference>
<comment type="caution">
    <text evidence="4">The sequence shown here is derived from an EMBL/GenBank/DDBJ whole genome shotgun (WGS) entry which is preliminary data.</text>
</comment>
<dbReference type="SUPFAM" id="SSF46689">
    <property type="entry name" value="Homeodomain-like"/>
    <property type="match status" value="1"/>
</dbReference>
<dbReference type="InterPro" id="IPR001005">
    <property type="entry name" value="SANT/Myb"/>
</dbReference>
<dbReference type="AlphaFoldDB" id="A0A314Y170"/>
<dbReference type="PANTHER" id="PTHR43999">
    <property type="entry name" value="DNAJ HOMOLOG SUBFAMILY C MEMBER 2"/>
    <property type="match status" value="1"/>
</dbReference>
<dbReference type="EMBL" id="PJQY01001748">
    <property type="protein sequence ID" value="PQQ00003.1"/>
    <property type="molecule type" value="Genomic_DNA"/>
</dbReference>
<dbReference type="Gene3D" id="1.10.10.60">
    <property type="entry name" value="Homeodomain-like"/>
    <property type="match status" value="2"/>
</dbReference>
<dbReference type="Pfam" id="PF23082">
    <property type="entry name" value="Myb_DNA-binding_2"/>
    <property type="match status" value="1"/>
</dbReference>
<evidence type="ECO:0000313" key="4">
    <source>
        <dbReference type="EMBL" id="PQQ00003.1"/>
    </source>
</evidence>
<name>A0A314Y170_PRUYE</name>
<evidence type="ECO:0000256" key="1">
    <source>
        <dbReference type="SAM" id="MobiDB-lite"/>
    </source>
</evidence>